<name>A0A1M7DYH0_9BRAD</name>
<dbReference type="PROSITE" id="PS50042">
    <property type="entry name" value="CNMP_BINDING_3"/>
    <property type="match status" value="1"/>
</dbReference>
<dbReference type="CDD" id="cd00038">
    <property type="entry name" value="CAP_ED"/>
    <property type="match status" value="1"/>
</dbReference>
<dbReference type="PANTHER" id="PTHR24567">
    <property type="entry name" value="CRP FAMILY TRANSCRIPTIONAL REGULATORY PROTEIN"/>
    <property type="match status" value="1"/>
</dbReference>
<evidence type="ECO:0000313" key="3">
    <source>
        <dbReference type="Proteomes" id="UP000189935"/>
    </source>
</evidence>
<dbReference type="InterPro" id="IPR050397">
    <property type="entry name" value="Env_Response_Regulators"/>
</dbReference>
<feature type="domain" description="Cyclic nucleotide-binding" evidence="1">
    <location>
        <begin position="13"/>
        <end position="114"/>
    </location>
</feature>
<dbReference type="GO" id="GO:0003700">
    <property type="term" value="F:DNA-binding transcription factor activity"/>
    <property type="evidence" value="ECO:0007669"/>
    <property type="project" value="TreeGrafter"/>
</dbReference>
<dbReference type="InterPro" id="IPR018490">
    <property type="entry name" value="cNMP-bd_dom_sf"/>
</dbReference>
<protein>
    <submittedName>
        <fullName evidence="2">Cyclic nucleotide-binding domain-containing protein</fullName>
    </submittedName>
</protein>
<dbReference type="Gene3D" id="2.60.120.10">
    <property type="entry name" value="Jelly Rolls"/>
    <property type="match status" value="1"/>
</dbReference>
<dbReference type="PROSITE" id="PS00889">
    <property type="entry name" value="CNMP_BINDING_2"/>
    <property type="match status" value="1"/>
</dbReference>
<dbReference type="SMART" id="SM00100">
    <property type="entry name" value="cNMP"/>
    <property type="match status" value="1"/>
</dbReference>
<proteinExistence type="predicted"/>
<dbReference type="PANTHER" id="PTHR24567:SF74">
    <property type="entry name" value="HTH-TYPE TRANSCRIPTIONAL REGULATOR ARCR"/>
    <property type="match status" value="1"/>
</dbReference>
<reference evidence="2 3" key="1">
    <citation type="submission" date="2016-11" db="EMBL/GenBank/DDBJ databases">
        <authorList>
            <person name="Jaros S."/>
            <person name="Januszkiewicz K."/>
            <person name="Wedrychowicz H."/>
        </authorList>
    </citation>
    <scope>NUCLEOTIDE SEQUENCE [LARGE SCALE GENOMIC DNA]</scope>
    <source>
        <strain evidence="2 3">GAS499</strain>
    </source>
</reference>
<gene>
    <name evidence="2" type="ORF">SAMN05444159_6972</name>
</gene>
<dbReference type="SUPFAM" id="SSF51206">
    <property type="entry name" value="cAMP-binding domain-like"/>
    <property type="match status" value="1"/>
</dbReference>
<dbReference type="InterPro" id="IPR014710">
    <property type="entry name" value="RmlC-like_jellyroll"/>
</dbReference>
<evidence type="ECO:0000259" key="1">
    <source>
        <dbReference type="PROSITE" id="PS50042"/>
    </source>
</evidence>
<dbReference type="Proteomes" id="UP000189935">
    <property type="component" value="Chromosome I"/>
</dbReference>
<accession>A0A1M7DYH0</accession>
<dbReference type="InterPro" id="IPR000595">
    <property type="entry name" value="cNMP-bd_dom"/>
</dbReference>
<dbReference type="Pfam" id="PF00027">
    <property type="entry name" value="cNMP_binding"/>
    <property type="match status" value="1"/>
</dbReference>
<dbReference type="InterPro" id="IPR018488">
    <property type="entry name" value="cNMP-bd_CS"/>
</dbReference>
<dbReference type="PRINTS" id="PR00103">
    <property type="entry name" value="CAMPKINASE"/>
</dbReference>
<dbReference type="EMBL" id="LT670844">
    <property type="protein sequence ID" value="SHL84506.1"/>
    <property type="molecule type" value="Genomic_DNA"/>
</dbReference>
<evidence type="ECO:0000313" key="2">
    <source>
        <dbReference type="EMBL" id="SHL84506.1"/>
    </source>
</evidence>
<dbReference type="GO" id="GO:0005829">
    <property type="term" value="C:cytosol"/>
    <property type="evidence" value="ECO:0007669"/>
    <property type="project" value="TreeGrafter"/>
</dbReference>
<organism evidence="2 3">
    <name type="scientific">Bradyrhizobium lablabi</name>
    <dbReference type="NCBI Taxonomy" id="722472"/>
    <lineage>
        <taxon>Bacteria</taxon>
        <taxon>Pseudomonadati</taxon>
        <taxon>Pseudomonadota</taxon>
        <taxon>Alphaproteobacteria</taxon>
        <taxon>Hyphomicrobiales</taxon>
        <taxon>Nitrobacteraceae</taxon>
        <taxon>Bradyrhizobium</taxon>
    </lineage>
</organism>
<sequence>MKDDASFSVLTGNNIDARPVKAGGVIFREGDEAHELFVIKSGEVRIQIGNRTITELTADCVFGEMALIDNEPRSATAIAITDVELVAVSEKQFLFLVSQTPYFALKVMRVLAQRLRATNKTFG</sequence>
<dbReference type="AlphaFoldDB" id="A0A1M7DYH0"/>